<feature type="transmembrane region" description="Helical" evidence="1">
    <location>
        <begin position="63"/>
        <end position="84"/>
    </location>
</feature>
<accession>A0A5C2SH75</accession>
<gene>
    <name evidence="2" type="ORF">L227DRAFT_430763</name>
</gene>
<name>A0A5C2SH75_9APHY</name>
<dbReference type="EMBL" id="ML122258">
    <property type="protein sequence ID" value="RPD62588.1"/>
    <property type="molecule type" value="Genomic_DNA"/>
</dbReference>
<keyword evidence="1" id="KW-0812">Transmembrane</keyword>
<evidence type="ECO:0000256" key="1">
    <source>
        <dbReference type="SAM" id="Phobius"/>
    </source>
</evidence>
<keyword evidence="1" id="KW-1133">Transmembrane helix</keyword>
<dbReference type="Proteomes" id="UP000313359">
    <property type="component" value="Unassembled WGS sequence"/>
</dbReference>
<evidence type="ECO:0000313" key="2">
    <source>
        <dbReference type="EMBL" id="RPD62588.1"/>
    </source>
</evidence>
<sequence>MNTPAQARMSAMRHTPISIIASCTTTVTFIHTACIPFPSWSTSSRNLRAFVFRISRFESSHGASTRAALVVFCCSSWIVVLYHISLTTYQTPRNPSHLHIPPPTILDSILAYRCST</sequence>
<evidence type="ECO:0000313" key="3">
    <source>
        <dbReference type="Proteomes" id="UP000313359"/>
    </source>
</evidence>
<proteinExistence type="predicted"/>
<dbReference type="AlphaFoldDB" id="A0A5C2SH75"/>
<protein>
    <submittedName>
        <fullName evidence="2">Uncharacterized protein</fullName>
    </submittedName>
</protein>
<organism evidence="2 3">
    <name type="scientific">Lentinus tigrinus ALCF2SS1-6</name>
    <dbReference type="NCBI Taxonomy" id="1328759"/>
    <lineage>
        <taxon>Eukaryota</taxon>
        <taxon>Fungi</taxon>
        <taxon>Dikarya</taxon>
        <taxon>Basidiomycota</taxon>
        <taxon>Agaricomycotina</taxon>
        <taxon>Agaricomycetes</taxon>
        <taxon>Polyporales</taxon>
        <taxon>Polyporaceae</taxon>
        <taxon>Lentinus</taxon>
    </lineage>
</organism>
<keyword evidence="3" id="KW-1185">Reference proteome</keyword>
<keyword evidence="1" id="KW-0472">Membrane</keyword>
<reference evidence="2" key="1">
    <citation type="journal article" date="2018" name="Genome Biol. Evol.">
        <title>Genomics and development of Lentinus tigrinus, a white-rot wood-decaying mushroom with dimorphic fruiting bodies.</title>
        <authorList>
            <person name="Wu B."/>
            <person name="Xu Z."/>
            <person name="Knudson A."/>
            <person name="Carlson A."/>
            <person name="Chen N."/>
            <person name="Kovaka S."/>
            <person name="LaButti K."/>
            <person name="Lipzen A."/>
            <person name="Pennachio C."/>
            <person name="Riley R."/>
            <person name="Schakwitz W."/>
            <person name="Umezawa K."/>
            <person name="Ohm R.A."/>
            <person name="Grigoriev I.V."/>
            <person name="Nagy L.G."/>
            <person name="Gibbons J."/>
            <person name="Hibbett D."/>
        </authorList>
    </citation>
    <scope>NUCLEOTIDE SEQUENCE [LARGE SCALE GENOMIC DNA]</scope>
    <source>
        <strain evidence="2">ALCF2SS1-6</strain>
    </source>
</reference>